<dbReference type="RefSeq" id="WP_106103065.1">
    <property type="nucleotide sequence ID" value="NZ_PVRR01000030.1"/>
</dbReference>
<feature type="region of interest" description="Disordered" evidence="1">
    <location>
        <begin position="1"/>
        <end position="71"/>
    </location>
</feature>
<keyword evidence="3" id="KW-1185">Reference proteome</keyword>
<dbReference type="Proteomes" id="UP000239236">
    <property type="component" value="Unassembled WGS sequence"/>
</dbReference>
<organism evidence="2 3">
    <name type="scientific">Bacillus wiedmannii</name>
    <dbReference type="NCBI Taxonomy" id="1890302"/>
    <lineage>
        <taxon>Bacteria</taxon>
        <taxon>Bacillati</taxon>
        <taxon>Bacillota</taxon>
        <taxon>Bacilli</taxon>
        <taxon>Bacillales</taxon>
        <taxon>Bacillaceae</taxon>
        <taxon>Bacillus</taxon>
        <taxon>Bacillus cereus group</taxon>
    </lineage>
</organism>
<reference evidence="2 3" key="1">
    <citation type="submission" date="2018-03" db="EMBL/GenBank/DDBJ databases">
        <title>Genotypic and phenotypic analysis of antagonistic Bacillus spp. isolated from rhizosphere soil of plants in Tibet.</title>
        <authorList>
            <person name="Borriss R."/>
            <person name="Lasch P."/>
            <person name="Wu L."/>
            <person name="Wu H."/>
            <person name="Gao X."/>
        </authorList>
    </citation>
    <scope>NUCLEOTIDE SEQUENCE [LARGE SCALE GENOMIC DNA]</scope>
    <source>
        <strain evidence="2 3">NMSW16</strain>
    </source>
</reference>
<proteinExistence type="predicted"/>
<comment type="caution">
    <text evidence="2">The sequence shown here is derived from an EMBL/GenBank/DDBJ whole genome shotgun (WGS) entry which is preliminary data.</text>
</comment>
<protein>
    <submittedName>
        <fullName evidence="2">Uncharacterized protein</fullName>
    </submittedName>
</protein>
<sequence length="173" mass="19203">EAAHTSPKTQENSTVSSEAAHTSPKTQENSTVSSEAAHTSPKVQKNSTVLLRFPKSSASQPKSQKFKIKQNSSQSIFSKEISKYQIDTPRNNKGVTNEIKKLLHDYQLIHLRIIVFLEQIHIKGFIINIGKESITIIGQNVQVKDNSTNKIIKSPNKINIKIKSIQAISDTGN</sequence>
<gene>
    <name evidence="2" type="ORF">C6357_31585</name>
</gene>
<accession>A0ABX5DJA2</accession>
<feature type="compositionally biased region" description="Low complexity" evidence="1">
    <location>
        <begin position="53"/>
        <end position="63"/>
    </location>
</feature>
<evidence type="ECO:0000313" key="3">
    <source>
        <dbReference type="Proteomes" id="UP000239236"/>
    </source>
</evidence>
<evidence type="ECO:0000313" key="2">
    <source>
        <dbReference type="EMBL" id="PRT33769.1"/>
    </source>
</evidence>
<dbReference type="EMBL" id="PVRR01000030">
    <property type="protein sequence ID" value="PRT33769.1"/>
    <property type="molecule type" value="Genomic_DNA"/>
</dbReference>
<evidence type="ECO:0000256" key="1">
    <source>
        <dbReference type="SAM" id="MobiDB-lite"/>
    </source>
</evidence>
<name>A0ABX5DJA2_9BACI</name>
<feature type="compositionally biased region" description="Polar residues" evidence="1">
    <location>
        <begin position="1"/>
        <end position="49"/>
    </location>
</feature>
<feature type="non-terminal residue" evidence="2">
    <location>
        <position position="1"/>
    </location>
</feature>